<name>X1D1R3_9ZZZZ</name>
<feature type="non-terminal residue" evidence="1">
    <location>
        <position position="1"/>
    </location>
</feature>
<protein>
    <submittedName>
        <fullName evidence="1">Uncharacterized protein</fullName>
    </submittedName>
</protein>
<accession>X1D1R3</accession>
<proteinExistence type="predicted"/>
<dbReference type="AlphaFoldDB" id="X1D1R3"/>
<organism evidence="1">
    <name type="scientific">marine sediment metagenome</name>
    <dbReference type="NCBI Taxonomy" id="412755"/>
    <lineage>
        <taxon>unclassified sequences</taxon>
        <taxon>metagenomes</taxon>
        <taxon>ecological metagenomes</taxon>
    </lineage>
</organism>
<sequence length="63" mass="6780">GHCEGCTLYTAPANLEQPNFTGVSSRTDVTYLGRCGGFDSGGKIRVHPDITLKDKKEEKAPVL</sequence>
<dbReference type="EMBL" id="BART01034063">
    <property type="protein sequence ID" value="GAH14087.1"/>
    <property type="molecule type" value="Genomic_DNA"/>
</dbReference>
<evidence type="ECO:0000313" key="1">
    <source>
        <dbReference type="EMBL" id="GAH14087.1"/>
    </source>
</evidence>
<gene>
    <name evidence="1" type="ORF">S01H4_58335</name>
</gene>
<comment type="caution">
    <text evidence="1">The sequence shown here is derived from an EMBL/GenBank/DDBJ whole genome shotgun (WGS) entry which is preliminary data.</text>
</comment>
<reference evidence="1" key="1">
    <citation type="journal article" date="2014" name="Front. Microbiol.">
        <title>High frequency of phylogenetically diverse reductive dehalogenase-homologous genes in deep subseafloor sedimentary metagenomes.</title>
        <authorList>
            <person name="Kawai M."/>
            <person name="Futagami T."/>
            <person name="Toyoda A."/>
            <person name="Takaki Y."/>
            <person name="Nishi S."/>
            <person name="Hori S."/>
            <person name="Arai W."/>
            <person name="Tsubouchi T."/>
            <person name="Morono Y."/>
            <person name="Uchiyama I."/>
            <person name="Ito T."/>
            <person name="Fujiyama A."/>
            <person name="Inagaki F."/>
            <person name="Takami H."/>
        </authorList>
    </citation>
    <scope>NUCLEOTIDE SEQUENCE</scope>
    <source>
        <strain evidence="1">Expedition CK06-06</strain>
    </source>
</reference>